<gene>
    <name evidence="2" type="ORF">UFOPK2880_00715</name>
</gene>
<dbReference type="PANTHER" id="PTHR43586:SF21">
    <property type="entry name" value="PYRIDOXAL PHOSPHATE (PLP)-DEPENDENT ASPARTATE AMINOTRANSFERASE SUPERFAMILY"/>
    <property type="match status" value="1"/>
</dbReference>
<dbReference type="InterPro" id="IPR015424">
    <property type="entry name" value="PyrdxlP-dep_Trfase"/>
</dbReference>
<evidence type="ECO:0000313" key="2">
    <source>
        <dbReference type="EMBL" id="CAB4769220.1"/>
    </source>
</evidence>
<feature type="domain" description="Aminotransferase class V" evidence="1">
    <location>
        <begin position="25"/>
        <end position="412"/>
    </location>
</feature>
<dbReference type="InterPro" id="IPR015421">
    <property type="entry name" value="PyrdxlP-dep_Trfase_major"/>
</dbReference>
<dbReference type="Gene3D" id="3.40.640.10">
    <property type="entry name" value="Type I PLP-dependent aspartate aminotransferase-like (Major domain)"/>
    <property type="match status" value="1"/>
</dbReference>
<dbReference type="NCBIfam" id="TIGR01976">
    <property type="entry name" value="am_tr_V_VC1184"/>
    <property type="match status" value="1"/>
</dbReference>
<accession>A0A6J6VAQ2</accession>
<reference evidence="2" key="1">
    <citation type="submission" date="2020-05" db="EMBL/GenBank/DDBJ databases">
        <authorList>
            <person name="Chiriac C."/>
            <person name="Salcher M."/>
            <person name="Ghai R."/>
            <person name="Kavagutti S V."/>
        </authorList>
    </citation>
    <scope>NUCLEOTIDE SEQUENCE</scope>
</reference>
<dbReference type="InterPro" id="IPR000192">
    <property type="entry name" value="Aminotrans_V_dom"/>
</dbReference>
<evidence type="ECO:0000259" key="1">
    <source>
        <dbReference type="Pfam" id="PF00266"/>
    </source>
</evidence>
<name>A0A6J6VAQ2_9ZZZZ</name>
<proteinExistence type="predicted"/>
<dbReference type="InterPro" id="IPR011340">
    <property type="entry name" value="Cys_dSase-rel"/>
</dbReference>
<dbReference type="InterPro" id="IPR015422">
    <property type="entry name" value="PyrdxlP-dep_Trfase_small"/>
</dbReference>
<dbReference type="EMBL" id="CAEZZP010000033">
    <property type="protein sequence ID" value="CAB4769220.1"/>
    <property type="molecule type" value="Genomic_DNA"/>
</dbReference>
<protein>
    <submittedName>
        <fullName evidence="2">Unannotated protein</fullName>
    </submittedName>
</protein>
<dbReference type="PANTHER" id="PTHR43586">
    <property type="entry name" value="CYSTEINE DESULFURASE"/>
    <property type="match status" value="1"/>
</dbReference>
<dbReference type="AlphaFoldDB" id="A0A6J6VAQ2"/>
<dbReference type="Gene3D" id="3.90.1150.10">
    <property type="entry name" value="Aspartate Aminotransferase, domain 1"/>
    <property type="match status" value="1"/>
</dbReference>
<dbReference type="Pfam" id="PF00266">
    <property type="entry name" value="Aminotran_5"/>
    <property type="match status" value="1"/>
</dbReference>
<organism evidence="2">
    <name type="scientific">freshwater metagenome</name>
    <dbReference type="NCBI Taxonomy" id="449393"/>
    <lineage>
        <taxon>unclassified sequences</taxon>
        <taxon>metagenomes</taxon>
        <taxon>ecological metagenomes</taxon>
    </lineage>
</organism>
<dbReference type="SUPFAM" id="SSF53383">
    <property type="entry name" value="PLP-dependent transferases"/>
    <property type="match status" value="1"/>
</dbReference>
<sequence length="424" mass="47188">MVLDIAKVRAQFPALALTDRGGPRVYFDNPAGTQVPQIVVDRMVSALIDSNANMNGNFRTSREATEISRQAHLAMADFFNAKSENEVVFGPNMTSLTFMMARVLASQFSPGDEIILTQMEHDGNASPWRIMAEEHGLIVKRLEFDRNTYEIDLGLLDSLITPRTKFAAINYSSNILGTINDVKAMCTKYRAAGVLTYVDAVQFAPHGAIDVQDLGCDFLVASAYKFYGPHQGVLWGREELLNSLPAYKLRVVKDVSPGRYETGTQSLEGQAGTHGALEYMQWVGTMMGQEHLNDNPNHRQRTREIHAGLKAMAIYDRMLVAHLITGLQRLPGIEVRGITNPERFTHRVPTVSITRPDLVPSELAKFLDQHGVYVWDGHSYGIDVIEWLGLQDRGGVVRIGPTHYNTVEEVDTVLSLIGDFVSRL</sequence>